<evidence type="ECO:0000313" key="3">
    <source>
        <dbReference type="Proteomes" id="UP000267223"/>
    </source>
</evidence>
<feature type="region of interest" description="Disordered" evidence="1">
    <location>
        <begin position="412"/>
        <end position="439"/>
    </location>
</feature>
<feature type="compositionally biased region" description="Polar residues" evidence="1">
    <location>
        <begin position="412"/>
        <end position="431"/>
    </location>
</feature>
<accession>A0A3M9NQ11</accession>
<dbReference type="Proteomes" id="UP000267223">
    <property type="component" value="Unassembled WGS sequence"/>
</dbReference>
<dbReference type="OrthoDB" id="668222at2"/>
<keyword evidence="3" id="KW-1185">Reference proteome</keyword>
<evidence type="ECO:0008006" key="4">
    <source>
        <dbReference type="Google" id="ProtNLM"/>
    </source>
</evidence>
<evidence type="ECO:0000313" key="2">
    <source>
        <dbReference type="EMBL" id="RNI39891.1"/>
    </source>
</evidence>
<dbReference type="EMBL" id="RJJR01000001">
    <property type="protein sequence ID" value="RNI39891.1"/>
    <property type="molecule type" value="Genomic_DNA"/>
</dbReference>
<dbReference type="AlphaFoldDB" id="A0A3M9NQ11"/>
<gene>
    <name evidence="2" type="ORF">EFY79_00885</name>
</gene>
<proteinExistence type="predicted"/>
<dbReference type="PROSITE" id="PS51257">
    <property type="entry name" value="PROKAR_LIPOPROTEIN"/>
    <property type="match status" value="1"/>
</dbReference>
<organism evidence="2 3">
    <name type="scientific">Hanamia caeni</name>
    <dbReference type="NCBI Taxonomy" id="2294116"/>
    <lineage>
        <taxon>Bacteria</taxon>
        <taxon>Pseudomonadati</taxon>
        <taxon>Bacteroidota</taxon>
        <taxon>Chitinophagia</taxon>
        <taxon>Chitinophagales</taxon>
        <taxon>Chitinophagaceae</taxon>
        <taxon>Hanamia</taxon>
    </lineage>
</organism>
<dbReference type="RefSeq" id="WP_123118782.1">
    <property type="nucleotide sequence ID" value="NZ_RJJR01000001.1"/>
</dbReference>
<protein>
    <recommendedName>
        <fullName evidence="4">Lipoprotein</fullName>
    </recommendedName>
</protein>
<comment type="caution">
    <text evidence="2">The sequence shown here is derived from an EMBL/GenBank/DDBJ whole genome shotgun (WGS) entry which is preliminary data.</text>
</comment>
<sequence>MKKSLFYVACIPFLIFSACKKQNIDYLHNQAQNSYFDSAVQYLKTQLTSQDFSKLNLENKEVLRYRGESIGIQIFEKNESPKKYIILKKDNTGYSGNWIDMSSLKLSKDSSYNGTVNIKSISEETQVILGVKNNKVIQVIKTSNTLVQTQVVNYPTYKRYNVYSREKEGTIELPDIVIYWGGKDQDYVSLYWLFNQDKKLEKCYYQGGGSSEATYGGGGGTGNNEDNVSIAPEFIPPADPITDIKKEVKCFTNNVSSTYSISVNINEPSPGTRDVFSAFSNFRAGHTFLTLEQHNSDGTSIIRNIGFYPKYAAKPGDPLDVAVFGEDSNTPFDVSLKISVSGSDFITVTRNLENQTMVYDLNNFNCTNSAISALKSINVNLPSTKSASALFSGNNPGDLGEDIRNMDLNNFSASNGNRKMTRTVSSSNNQAAPKRNGGC</sequence>
<reference evidence="2 3" key="1">
    <citation type="submission" date="2018-11" db="EMBL/GenBank/DDBJ databases">
        <title>Draft genome sequence of Ferruginibacter sp. BO-59.</title>
        <authorList>
            <person name="Im W.T."/>
        </authorList>
    </citation>
    <scope>NUCLEOTIDE SEQUENCE [LARGE SCALE GENOMIC DNA]</scope>
    <source>
        <strain evidence="2 3">BO-59</strain>
    </source>
</reference>
<evidence type="ECO:0000256" key="1">
    <source>
        <dbReference type="SAM" id="MobiDB-lite"/>
    </source>
</evidence>
<name>A0A3M9NQ11_9BACT</name>